<evidence type="ECO:0000259" key="1">
    <source>
        <dbReference type="Pfam" id="PF02796"/>
    </source>
</evidence>
<reference evidence="2" key="1">
    <citation type="submission" date="2020-01" db="EMBL/GenBank/DDBJ databases">
        <title>Patterns of diversity and host range of bacteriophage communities associated with bean-nodulatin bacteria.</title>
        <authorList>
            <person name="Vann Cauwenberghe J."/>
            <person name="Santamaria R.I."/>
            <person name="Bustos P."/>
            <person name="Juarez S."/>
            <person name="Gonzalez V."/>
        </authorList>
    </citation>
    <scope>NUCLEOTIDE SEQUENCE</scope>
</reference>
<dbReference type="GO" id="GO:0003677">
    <property type="term" value="F:DNA binding"/>
    <property type="evidence" value="ECO:0007669"/>
    <property type="project" value="InterPro"/>
</dbReference>
<dbReference type="GO" id="GO:0000150">
    <property type="term" value="F:DNA strand exchange activity"/>
    <property type="evidence" value="ECO:0007669"/>
    <property type="project" value="InterPro"/>
</dbReference>
<dbReference type="Proteomes" id="UP000617684">
    <property type="component" value="Segment"/>
</dbReference>
<accession>A0A7S5UUP6</accession>
<dbReference type="Pfam" id="PF02796">
    <property type="entry name" value="HTH_7"/>
    <property type="match status" value="1"/>
</dbReference>
<protein>
    <recommendedName>
        <fullName evidence="1">Resolvase HTH domain-containing protein</fullName>
    </recommendedName>
</protein>
<keyword evidence="3" id="KW-1185">Reference proteome</keyword>
<evidence type="ECO:0000313" key="3">
    <source>
        <dbReference type="Proteomes" id="UP000617684"/>
    </source>
</evidence>
<dbReference type="InterPro" id="IPR009057">
    <property type="entry name" value="Homeodomain-like_sf"/>
</dbReference>
<dbReference type="InterPro" id="IPR006120">
    <property type="entry name" value="Resolvase_HTH_dom"/>
</dbReference>
<dbReference type="EMBL" id="MN988517">
    <property type="protein sequence ID" value="QIG70533.1"/>
    <property type="molecule type" value="Genomic_DNA"/>
</dbReference>
<proteinExistence type="predicted"/>
<dbReference type="Gene3D" id="1.10.10.60">
    <property type="entry name" value="Homeodomain-like"/>
    <property type="match status" value="1"/>
</dbReference>
<name>A0A7S5UUP6_9CAUD</name>
<sequence>MPRRPRITPEKQQEILRLREEGWGYKRIAKATGVSKACIEDYVKPGAREYRSQKAKERYLKIKQNPKKLQRLRERNHENYINRLIRSVMQENA</sequence>
<gene>
    <name evidence="2" type="ORF">EVB89_070</name>
</gene>
<evidence type="ECO:0000313" key="2">
    <source>
        <dbReference type="EMBL" id="QIG70533.1"/>
    </source>
</evidence>
<organism evidence="2 3">
    <name type="scientific">Rhizobium phage RHph_N38</name>
    <dbReference type="NCBI Taxonomy" id="2509750"/>
    <lineage>
        <taxon>Viruses</taxon>
        <taxon>Duplodnaviria</taxon>
        <taxon>Heunggongvirae</taxon>
        <taxon>Uroviricota</taxon>
        <taxon>Caudoviricetes</taxon>
        <taxon>Schitoviridae</taxon>
        <taxon>Demetervirinae</taxon>
        <taxon>Cyamitesvirus</taxon>
        <taxon>Cyamitesvirus N38</taxon>
    </lineage>
</organism>
<feature type="domain" description="Resolvase HTH" evidence="1">
    <location>
        <begin position="3"/>
        <end position="37"/>
    </location>
</feature>
<dbReference type="SUPFAM" id="SSF46689">
    <property type="entry name" value="Homeodomain-like"/>
    <property type="match status" value="1"/>
</dbReference>